<gene>
    <name evidence="1" type="ordered locus">LOC_Os11g22990</name>
</gene>
<organism evidence="1 2">
    <name type="scientific">Oryza sativa subsp. japonica</name>
    <name type="common">Rice</name>
    <dbReference type="NCBI Taxonomy" id="39947"/>
    <lineage>
        <taxon>Eukaryota</taxon>
        <taxon>Viridiplantae</taxon>
        <taxon>Streptophyta</taxon>
        <taxon>Embryophyta</taxon>
        <taxon>Tracheophyta</taxon>
        <taxon>Spermatophyta</taxon>
        <taxon>Magnoliopsida</taxon>
        <taxon>Liliopsida</taxon>
        <taxon>Poales</taxon>
        <taxon>Poaceae</taxon>
        <taxon>BOP clade</taxon>
        <taxon>Oryzoideae</taxon>
        <taxon>Oryzeae</taxon>
        <taxon>Oryzinae</taxon>
        <taxon>Oryza</taxon>
        <taxon>Oryza sativa</taxon>
    </lineage>
</organism>
<proteinExistence type="predicted"/>
<dbReference type="Proteomes" id="UP000000763">
    <property type="component" value="Chromosome 11"/>
</dbReference>
<reference evidence="2" key="1">
    <citation type="journal article" date="2005" name="Nature">
        <title>The map-based sequence of the rice genome.</title>
        <authorList>
            <consortium name="International rice genome sequencing project (IRGSP)"/>
            <person name="Matsumoto T."/>
            <person name="Wu J."/>
            <person name="Kanamori H."/>
            <person name="Katayose Y."/>
            <person name="Fujisawa M."/>
            <person name="Namiki N."/>
            <person name="Mizuno H."/>
            <person name="Yamamoto K."/>
            <person name="Antonio B.A."/>
            <person name="Baba T."/>
            <person name="Sakata K."/>
            <person name="Nagamura Y."/>
            <person name="Aoki H."/>
            <person name="Arikawa K."/>
            <person name="Arita K."/>
            <person name="Bito T."/>
            <person name="Chiden Y."/>
            <person name="Fujitsuka N."/>
            <person name="Fukunaka R."/>
            <person name="Hamada M."/>
            <person name="Harada C."/>
            <person name="Hayashi A."/>
            <person name="Hijishita S."/>
            <person name="Honda M."/>
            <person name="Hosokawa S."/>
            <person name="Ichikawa Y."/>
            <person name="Idonuma A."/>
            <person name="Iijima M."/>
            <person name="Ikeda M."/>
            <person name="Ikeno M."/>
            <person name="Ito K."/>
            <person name="Ito S."/>
            <person name="Ito T."/>
            <person name="Ito Y."/>
            <person name="Ito Y."/>
            <person name="Iwabuchi A."/>
            <person name="Kamiya K."/>
            <person name="Karasawa W."/>
            <person name="Kurita K."/>
            <person name="Katagiri S."/>
            <person name="Kikuta A."/>
            <person name="Kobayashi H."/>
            <person name="Kobayashi N."/>
            <person name="Machita K."/>
            <person name="Maehara T."/>
            <person name="Masukawa M."/>
            <person name="Mizubayashi T."/>
            <person name="Mukai Y."/>
            <person name="Nagasaki H."/>
            <person name="Nagata Y."/>
            <person name="Naito S."/>
            <person name="Nakashima M."/>
            <person name="Nakama Y."/>
            <person name="Nakamichi Y."/>
            <person name="Nakamura M."/>
            <person name="Meguro A."/>
            <person name="Negishi M."/>
            <person name="Ohta I."/>
            <person name="Ohta T."/>
            <person name="Okamoto M."/>
            <person name="Ono N."/>
            <person name="Saji S."/>
            <person name="Sakaguchi M."/>
            <person name="Sakai K."/>
            <person name="Shibata M."/>
            <person name="Shimokawa T."/>
            <person name="Song J."/>
            <person name="Takazaki Y."/>
            <person name="Terasawa K."/>
            <person name="Tsugane M."/>
            <person name="Tsuji K."/>
            <person name="Ueda S."/>
            <person name="Waki K."/>
            <person name="Yamagata H."/>
            <person name="Yamamoto M."/>
            <person name="Yamamoto S."/>
            <person name="Yamane H."/>
            <person name="Yoshiki S."/>
            <person name="Yoshihara R."/>
            <person name="Yukawa K."/>
            <person name="Zhong H."/>
            <person name="Yano M."/>
            <person name="Yuan Q."/>
            <person name="Ouyang S."/>
            <person name="Liu J."/>
            <person name="Jones K.M."/>
            <person name="Gansberger K."/>
            <person name="Moffat K."/>
            <person name="Hill J."/>
            <person name="Bera J."/>
            <person name="Fadrosh D."/>
            <person name="Jin S."/>
            <person name="Johri S."/>
            <person name="Kim M."/>
            <person name="Overton L."/>
            <person name="Reardon M."/>
            <person name="Tsitrin T."/>
            <person name="Vuong H."/>
            <person name="Weaver B."/>
            <person name="Ciecko A."/>
            <person name="Tallon L."/>
            <person name="Jackson J."/>
            <person name="Pai G."/>
            <person name="Aken S.V."/>
            <person name="Utterback T."/>
            <person name="Reidmuller S."/>
            <person name="Feldblyum T."/>
            <person name="Hsiao J."/>
            <person name="Zismann V."/>
            <person name="Iobst S."/>
            <person name="de Vazeille A.R."/>
            <person name="Buell C.R."/>
            <person name="Ying K."/>
            <person name="Li Y."/>
            <person name="Lu T."/>
            <person name="Huang Y."/>
            <person name="Zhao Q."/>
            <person name="Feng Q."/>
            <person name="Zhang L."/>
            <person name="Zhu J."/>
            <person name="Weng Q."/>
            <person name="Mu J."/>
            <person name="Lu Y."/>
            <person name="Fan D."/>
            <person name="Liu Y."/>
            <person name="Guan J."/>
            <person name="Zhang Y."/>
            <person name="Yu S."/>
            <person name="Liu X."/>
            <person name="Zhang Y."/>
            <person name="Hong G."/>
            <person name="Han B."/>
            <person name="Choisne N."/>
            <person name="Demange N."/>
            <person name="Orjeda G."/>
            <person name="Samain S."/>
            <person name="Cattolico L."/>
            <person name="Pelletier E."/>
            <person name="Couloux A."/>
            <person name="Segurens B."/>
            <person name="Wincker P."/>
            <person name="D'Hont A."/>
            <person name="Scarpelli C."/>
            <person name="Weissenbach J."/>
            <person name="Salanoubat M."/>
            <person name="Quetier F."/>
            <person name="Yu Y."/>
            <person name="Kim H.R."/>
            <person name="Rambo T."/>
            <person name="Currie J."/>
            <person name="Collura K."/>
            <person name="Luo M."/>
            <person name="Yang T."/>
            <person name="Ammiraju J.S.S."/>
            <person name="Engler F."/>
            <person name="Soderlund C."/>
            <person name="Wing R.A."/>
            <person name="Palmer L.E."/>
            <person name="de la Bastide M."/>
            <person name="Spiegel L."/>
            <person name="Nascimento L."/>
            <person name="Zutavern T."/>
            <person name="O'Shaughnessy A."/>
            <person name="Dike S."/>
            <person name="Dedhia N."/>
            <person name="Preston R."/>
            <person name="Balija V."/>
            <person name="McCombie W.R."/>
            <person name="Chow T."/>
            <person name="Chen H."/>
            <person name="Chung M."/>
            <person name="Chen C."/>
            <person name="Shaw J."/>
            <person name="Wu H."/>
            <person name="Hsiao K."/>
            <person name="Chao Y."/>
            <person name="Chu M."/>
            <person name="Cheng C."/>
            <person name="Hour A."/>
            <person name="Lee P."/>
            <person name="Lin S."/>
            <person name="Lin Y."/>
            <person name="Liou J."/>
            <person name="Liu S."/>
            <person name="Hsing Y."/>
            <person name="Raghuvanshi S."/>
            <person name="Mohanty A."/>
            <person name="Bharti A.K."/>
            <person name="Gaur A."/>
            <person name="Gupta V."/>
            <person name="Kumar D."/>
            <person name="Ravi V."/>
            <person name="Vij S."/>
            <person name="Kapur A."/>
            <person name="Khurana P."/>
            <person name="Khurana P."/>
            <person name="Khurana J.P."/>
            <person name="Tyagi A.K."/>
            <person name="Gaikwad K."/>
            <person name="Singh A."/>
            <person name="Dalal V."/>
            <person name="Srivastava S."/>
            <person name="Dixit A."/>
            <person name="Pal A.K."/>
            <person name="Ghazi I.A."/>
            <person name="Yadav M."/>
            <person name="Pandit A."/>
            <person name="Bhargava A."/>
            <person name="Sureshbabu K."/>
            <person name="Batra K."/>
            <person name="Sharma T.R."/>
            <person name="Mohapatra T."/>
            <person name="Singh N.K."/>
            <person name="Messing J."/>
            <person name="Nelson A.B."/>
            <person name="Fuks G."/>
            <person name="Kavchok S."/>
            <person name="Keizer G."/>
            <person name="Linton E."/>
            <person name="Llaca V."/>
            <person name="Song R."/>
            <person name="Tanyolac B."/>
            <person name="Young S."/>
            <person name="Ho-Il K."/>
            <person name="Hahn J.H."/>
            <person name="Sangsakoo G."/>
            <person name="Vanavichit A."/>
            <person name="de Mattos Luiz.A.T."/>
            <person name="Zimmer P.D."/>
            <person name="Malone G."/>
            <person name="Dellagostin O."/>
            <person name="de Oliveira A.C."/>
            <person name="Bevan M."/>
            <person name="Bancroft I."/>
            <person name="Minx P."/>
            <person name="Cordum H."/>
            <person name="Wilson R."/>
            <person name="Cheng Z."/>
            <person name="Jin W."/>
            <person name="Jiang J."/>
            <person name="Leong S.A."/>
            <person name="Iwama H."/>
            <person name="Gojobori T."/>
            <person name="Itoh T."/>
            <person name="Niimura Y."/>
            <person name="Fujii Y."/>
            <person name="Habara T."/>
            <person name="Sakai H."/>
            <person name="Sato Y."/>
            <person name="Wilson G."/>
            <person name="Kumar K."/>
            <person name="McCouch S."/>
            <person name="Juretic N."/>
            <person name="Hoen D."/>
            <person name="Wright S."/>
            <person name="Bruskiewich R."/>
            <person name="Bureau T."/>
            <person name="Miyao A."/>
            <person name="Hirochika H."/>
            <person name="Nishikawa T."/>
            <person name="Kadowaki K."/>
            <person name="Sugiura M."/>
            <person name="Burr B."/>
            <person name="Sasaki T."/>
        </authorList>
    </citation>
    <scope>NUCLEOTIDE SEQUENCE [LARGE SCALE GENOMIC DNA]</scope>
    <source>
        <strain evidence="2">cv. Nipponbare</strain>
    </source>
</reference>
<accession>Q2R5X8</accession>
<name>Q2R5X8_ORYSJ</name>
<protein>
    <submittedName>
        <fullName evidence="1">Uncharacterized protein</fullName>
    </submittedName>
</protein>
<reference evidence="2" key="2">
    <citation type="journal article" date="2008" name="Nucleic Acids Res.">
        <title>The rice annotation project database (RAP-DB): 2008 update.</title>
        <authorList>
            <consortium name="The rice annotation project (RAP)"/>
        </authorList>
    </citation>
    <scope>GENOME REANNOTATION</scope>
    <source>
        <strain evidence="2">cv. Nipponbare</strain>
    </source>
</reference>
<dbReference type="AlphaFoldDB" id="Q2R5X8"/>
<sequence length="41" mass="4845">MPQLKKLKRENWGNDGCMWMRKKASMPGLIPTELHLYSLLE</sequence>
<evidence type="ECO:0000313" key="1">
    <source>
        <dbReference type="EMBL" id="AAX95945.1"/>
    </source>
</evidence>
<evidence type="ECO:0000313" key="2">
    <source>
        <dbReference type="Proteomes" id="UP000000763"/>
    </source>
</evidence>
<dbReference type="EMBL" id="AC146939">
    <property type="protein sequence ID" value="AAX95945.1"/>
    <property type="molecule type" value="Genomic_DNA"/>
</dbReference>